<feature type="region of interest" description="Disordered" evidence="1">
    <location>
        <begin position="218"/>
        <end position="248"/>
    </location>
</feature>
<name>A0A1Y1ZJ76_9FUNG</name>
<sequence>MSINNNENIISSNKFLNGSNYRIWYDSIKTVVEQLELEEYLEKDVVQELYDNDPTNIEAIKKAKRENKRVRLIIINSITPKIHEDIIGIEAASAIIESLKTEYNSEANDLTQWINKLTTIKARTENEIPTACKKMIKIFSNMKEAKAPMEEKEKVKYFLRALPTSYKSKFILDSDITVDSLYNKIKEDLKLWNYFNNWGNTTKEETHDDPMDIDYAGKFKGKGKQNRRINKTQKYDSNNKEHERNTKKVNYDQIRPYLDRPSTSNDQNTSENMKSTCLINFCDKNYELSNNNEEKVNNNSCINSKQSEIKVPRVTEYLNSLNNIFHINEDEKTQWLYDSGAGEHITNNKNILKNFINDPVTLK</sequence>
<dbReference type="AlphaFoldDB" id="A0A1Y1ZJ76"/>
<feature type="compositionally biased region" description="Basic residues" evidence="1">
    <location>
        <begin position="219"/>
        <end position="231"/>
    </location>
</feature>
<organism evidence="2 3">
    <name type="scientific">Neocallimastix californiae</name>
    <dbReference type="NCBI Taxonomy" id="1754190"/>
    <lineage>
        <taxon>Eukaryota</taxon>
        <taxon>Fungi</taxon>
        <taxon>Fungi incertae sedis</taxon>
        <taxon>Chytridiomycota</taxon>
        <taxon>Chytridiomycota incertae sedis</taxon>
        <taxon>Neocallimastigomycetes</taxon>
        <taxon>Neocallimastigales</taxon>
        <taxon>Neocallimastigaceae</taxon>
        <taxon>Neocallimastix</taxon>
    </lineage>
</organism>
<dbReference type="EMBL" id="MCOG01000395">
    <property type="protein sequence ID" value="ORY10301.1"/>
    <property type="molecule type" value="Genomic_DNA"/>
</dbReference>
<dbReference type="OrthoDB" id="2182240at2759"/>
<reference evidence="2 3" key="1">
    <citation type="submission" date="2016-08" db="EMBL/GenBank/DDBJ databases">
        <title>A Parts List for Fungal Cellulosomes Revealed by Comparative Genomics.</title>
        <authorList>
            <consortium name="DOE Joint Genome Institute"/>
            <person name="Haitjema C.H."/>
            <person name="Gilmore S.P."/>
            <person name="Henske J.K."/>
            <person name="Solomon K.V."/>
            <person name="De Groot R."/>
            <person name="Kuo A."/>
            <person name="Mondo S.J."/>
            <person name="Salamov A.A."/>
            <person name="Labutti K."/>
            <person name="Zhao Z."/>
            <person name="Chiniquy J."/>
            <person name="Barry K."/>
            <person name="Brewer H.M."/>
            <person name="Purvine S.O."/>
            <person name="Wright A.T."/>
            <person name="Boxma B."/>
            <person name="Van Alen T."/>
            <person name="Hackstein J.H."/>
            <person name="Baker S.E."/>
            <person name="Grigoriev I.V."/>
            <person name="O'Malley M.A."/>
        </authorList>
    </citation>
    <scope>NUCLEOTIDE SEQUENCE [LARGE SCALE GENOMIC DNA]</scope>
    <source>
        <strain evidence="2 3">G1</strain>
    </source>
</reference>
<evidence type="ECO:0000313" key="2">
    <source>
        <dbReference type="EMBL" id="ORY10301.1"/>
    </source>
</evidence>
<dbReference type="Pfam" id="PF14223">
    <property type="entry name" value="Retrotran_gag_2"/>
    <property type="match status" value="1"/>
</dbReference>
<proteinExistence type="predicted"/>
<keyword evidence="3" id="KW-1185">Reference proteome</keyword>
<evidence type="ECO:0008006" key="4">
    <source>
        <dbReference type="Google" id="ProtNLM"/>
    </source>
</evidence>
<dbReference type="PANTHER" id="PTHR47481:SF31">
    <property type="entry name" value="OS01G0873500 PROTEIN"/>
    <property type="match status" value="1"/>
</dbReference>
<gene>
    <name evidence="2" type="ORF">LY90DRAFT_518724</name>
</gene>
<evidence type="ECO:0000313" key="3">
    <source>
        <dbReference type="Proteomes" id="UP000193920"/>
    </source>
</evidence>
<dbReference type="PANTHER" id="PTHR47481">
    <property type="match status" value="1"/>
</dbReference>
<comment type="caution">
    <text evidence="2">The sequence shown here is derived from an EMBL/GenBank/DDBJ whole genome shotgun (WGS) entry which is preliminary data.</text>
</comment>
<feature type="non-terminal residue" evidence="2">
    <location>
        <position position="363"/>
    </location>
</feature>
<accession>A0A1Y1ZJ76</accession>
<evidence type="ECO:0000256" key="1">
    <source>
        <dbReference type="SAM" id="MobiDB-lite"/>
    </source>
</evidence>
<protein>
    <recommendedName>
        <fullName evidence="4">DUF4219 domain-containing protein</fullName>
    </recommendedName>
</protein>
<dbReference type="Proteomes" id="UP000193920">
    <property type="component" value="Unassembled WGS sequence"/>
</dbReference>
<feature type="compositionally biased region" description="Basic and acidic residues" evidence="1">
    <location>
        <begin position="233"/>
        <end position="248"/>
    </location>
</feature>